<evidence type="ECO:0000256" key="3">
    <source>
        <dbReference type="ARBA" id="ARBA00022980"/>
    </source>
</evidence>
<keyword evidence="4" id="KW-0687">Ribonucleoprotein</keyword>
<dbReference type="PIRSF" id="PIRSF002122">
    <property type="entry name" value="RPS7p_RPS7a_RPS5e_RPS7o"/>
    <property type="match status" value="1"/>
</dbReference>
<dbReference type="Proteomes" id="UP000763484">
    <property type="component" value="Unassembled WGS sequence"/>
</dbReference>
<evidence type="ECO:0000256" key="4">
    <source>
        <dbReference type="ARBA" id="ARBA00023274"/>
    </source>
</evidence>
<evidence type="ECO:0000256" key="1">
    <source>
        <dbReference type="ARBA" id="ARBA00007151"/>
    </source>
</evidence>
<comment type="similarity">
    <text evidence="1">Belongs to the universal ribosomal protein uS7 family.</text>
</comment>
<dbReference type="GO" id="GO:0006412">
    <property type="term" value="P:translation"/>
    <property type="evidence" value="ECO:0007669"/>
    <property type="project" value="InterPro"/>
</dbReference>
<evidence type="ECO:0000313" key="7">
    <source>
        <dbReference type="Proteomes" id="UP000763484"/>
    </source>
</evidence>
<organism evidence="6 7">
    <name type="scientific">Candidatus Acidifodinimicrobium mancum</name>
    <dbReference type="NCBI Taxonomy" id="2898728"/>
    <lineage>
        <taxon>Archaea</taxon>
        <taxon>Candidatus Parvarchaeota</taxon>
        <taxon>Candidatus Acidifodinimicrobiaceae</taxon>
        <taxon>Candidatus Acidifodinimicrobium</taxon>
    </lineage>
</organism>
<protein>
    <submittedName>
        <fullName evidence="6">30S ribosomal protein S7</fullName>
    </submittedName>
</protein>
<keyword evidence="3 6" id="KW-0689">Ribosomal protein</keyword>
<dbReference type="Pfam" id="PF00177">
    <property type="entry name" value="Ribosomal_S7"/>
    <property type="match status" value="1"/>
</dbReference>
<gene>
    <name evidence="6" type="ORF">IHE50_00935</name>
</gene>
<sequence>MVAEKQKDAEEAKKPEVIPMFANKYSYNAEISDMGLKTAINLKPIIIPRSAGLYSQQKFGRNKVNIVERLIAHLMVPGHKGKKHLRTSKVMSGRYYTAFNIVYKSFQRIEHDGKNPIQVLVKAIENSSPREEVMSMLIAGQRLAKQVDVSPLRRVDLSLRWIAEGTFQMSAAGKKADEALYEILTGAANNLDSSFPVSKRIEVERQAGASR</sequence>
<evidence type="ECO:0000259" key="5">
    <source>
        <dbReference type="Pfam" id="PF00177"/>
    </source>
</evidence>
<evidence type="ECO:0000313" key="6">
    <source>
        <dbReference type="EMBL" id="MBE5727966.1"/>
    </source>
</evidence>
<feature type="domain" description="Small ribosomal subunit protein uS7" evidence="5">
    <location>
        <begin position="48"/>
        <end position="211"/>
    </location>
</feature>
<dbReference type="Gene3D" id="1.10.455.10">
    <property type="entry name" value="Ribosomal protein S7 domain"/>
    <property type="match status" value="1"/>
</dbReference>
<dbReference type="InterPro" id="IPR000235">
    <property type="entry name" value="Ribosomal_uS7"/>
</dbReference>
<name>A0A8T3UTV7_9ARCH</name>
<proteinExistence type="inferred from homology"/>
<comment type="caution">
    <text evidence="6">The sequence shown here is derived from an EMBL/GenBank/DDBJ whole genome shotgun (WGS) entry which is preliminary data.</text>
</comment>
<dbReference type="PANTHER" id="PTHR11205">
    <property type="entry name" value="RIBOSOMAL PROTEIN S7"/>
    <property type="match status" value="1"/>
</dbReference>
<comment type="subunit">
    <text evidence="2">Part of the 30S ribosomal subunit.</text>
</comment>
<evidence type="ECO:0000256" key="2">
    <source>
        <dbReference type="ARBA" id="ARBA00011458"/>
    </source>
</evidence>
<dbReference type="InterPro" id="IPR023798">
    <property type="entry name" value="Ribosomal_uS7_dom"/>
</dbReference>
<dbReference type="GO" id="GO:1990904">
    <property type="term" value="C:ribonucleoprotein complex"/>
    <property type="evidence" value="ECO:0007669"/>
    <property type="project" value="UniProtKB-KW"/>
</dbReference>
<accession>A0A8T3UTV7</accession>
<dbReference type="EMBL" id="JADFAQ010000014">
    <property type="protein sequence ID" value="MBE5727966.1"/>
    <property type="molecule type" value="Genomic_DNA"/>
</dbReference>
<dbReference type="InterPro" id="IPR036823">
    <property type="entry name" value="Ribosomal_uS7_dom_sf"/>
</dbReference>
<reference evidence="6 7" key="1">
    <citation type="submission" date="2020-09" db="EMBL/GenBank/DDBJ databases">
        <title>Genomic characterization of a novel Parvarchaeota family in acid mine drainage sediments.</title>
        <authorList>
            <person name="Luo Z.-H."/>
        </authorList>
    </citation>
    <scope>NUCLEOTIDE SEQUENCE [LARGE SCALE GENOMIC DNA]</scope>
    <source>
        <strain evidence="6">TL1-5_bins.178</strain>
    </source>
</reference>
<dbReference type="SUPFAM" id="SSF47973">
    <property type="entry name" value="Ribosomal protein S7"/>
    <property type="match status" value="1"/>
</dbReference>
<dbReference type="GO" id="GO:0005840">
    <property type="term" value="C:ribosome"/>
    <property type="evidence" value="ECO:0007669"/>
    <property type="project" value="UniProtKB-KW"/>
</dbReference>
<dbReference type="AlphaFoldDB" id="A0A8T3UTV7"/>